<dbReference type="AlphaFoldDB" id="A0A438DKG6"/>
<dbReference type="OrthoDB" id="665788at2759"/>
<evidence type="ECO:0000313" key="4">
    <source>
        <dbReference type="Proteomes" id="UP000288805"/>
    </source>
</evidence>
<dbReference type="EMBL" id="QGNW01001588">
    <property type="protein sequence ID" value="RVW35918.1"/>
    <property type="molecule type" value="Genomic_DNA"/>
</dbReference>
<comment type="caution">
    <text evidence="3">The sequence shown here is derived from an EMBL/GenBank/DDBJ whole genome shotgun (WGS) entry which is preliminary data.</text>
</comment>
<feature type="domain" description="VQ" evidence="2">
    <location>
        <begin position="33"/>
        <end position="57"/>
    </location>
</feature>
<organism evidence="3 4">
    <name type="scientific">Vitis vinifera</name>
    <name type="common">Grape</name>
    <dbReference type="NCBI Taxonomy" id="29760"/>
    <lineage>
        <taxon>Eukaryota</taxon>
        <taxon>Viridiplantae</taxon>
        <taxon>Streptophyta</taxon>
        <taxon>Embryophyta</taxon>
        <taxon>Tracheophyta</taxon>
        <taxon>Spermatophyta</taxon>
        <taxon>Magnoliopsida</taxon>
        <taxon>eudicotyledons</taxon>
        <taxon>Gunneridae</taxon>
        <taxon>Pentapetalae</taxon>
        <taxon>rosids</taxon>
        <taxon>Vitales</taxon>
        <taxon>Vitaceae</taxon>
        <taxon>Viteae</taxon>
        <taxon>Vitis</taxon>
    </lineage>
</organism>
<dbReference type="InterPro" id="IPR039335">
    <property type="entry name" value="SIB1/2"/>
</dbReference>
<dbReference type="Proteomes" id="UP000288805">
    <property type="component" value="Unassembled WGS sequence"/>
</dbReference>
<dbReference type="Pfam" id="PF05678">
    <property type="entry name" value="VQ"/>
    <property type="match status" value="1"/>
</dbReference>
<proteinExistence type="predicted"/>
<protein>
    <recommendedName>
        <fullName evidence="2">VQ domain-containing protein</fullName>
    </recommendedName>
</protein>
<dbReference type="PANTHER" id="PTHR33624:SF2">
    <property type="entry name" value="SIGMA FACTOR BINDING PROTEIN 1, CHLOROPLASTIC"/>
    <property type="match status" value="1"/>
</dbReference>
<feature type="compositionally biased region" description="Basic residues" evidence="1">
    <location>
        <begin position="12"/>
        <end position="21"/>
    </location>
</feature>
<name>A0A438DKG6_VITVI</name>
<accession>A0A438DKG6</accession>
<dbReference type="PANTHER" id="PTHR33624">
    <property type="entry name" value="SIGMA FACTOR BINDING PROTEIN 1, CHLOROPLASTIC"/>
    <property type="match status" value="1"/>
</dbReference>
<sequence length="251" mass="28149">MDKALSVDQRKASGKAKAKKTTTKPFKVVYIGNPRMVKVKESEFRALVQELTGQDADISDPTVFEEIHDVGGNQKVPDVANNENELELDVPPVDRGDEPPQMSDIPMEQLDDVFTPQLLENFTGLLQSTLWYESPHVNEKKNGGFFSFLFFSLLPDIQDPDCVWEPLILRSCLGLAERTGSKCRTQSGRNLLIFLSKDECKFEGSILLQLERLKIHGELGMNTRSSYQAAGLCQTSCRVRESVLNWPPADT</sequence>
<feature type="compositionally biased region" description="Basic and acidic residues" evidence="1">
    <location>
        <begin position="1"/>
        <end position="11"/>
    </location>
</feature>
<evidence type="ECO:0000256" key="1">
    <source>
        <dbReference type="SAM" id="MobiDB-lite"/>
    </source>
</evidence>
<reference evidence="3 4" key="1">
    <citation type="journal article" date="2018" name="PLoS Genet.">
        <title>Population sequencing reveals clonal diversity and ancestral inbreeding in the grapevine cultivar Chardonnay.</title>
        <authorList>
            <person name="Roach M.J."/>
            <person name="Johnson D.L."/>
            <person name="Bohlmann J."/>
            <person name="van Vuuren H.J."/>
            <person name="Jones S.J."/>
            <person name="Pretorius I.S."/>
            <person name="Schmidt S.A."/>
            <person name="Borneman A.R."/>
        </authorList>
    </citation>
    <scope>NUCLEOTIDE SEQUENCE [LARGE SCALE GENOMIC DNA]</scope>
    <source>
        <strain evidence="4">cv. Chardonnay</strain>
        <tissue evidence="3">Leaf</tissue>
    </source>
</reference>
<feature type="region of interest" description="Disordered" evidence="1">
    <location>
        <begin position="1"/>
        <end position="21"/>
    </location>
</feature>
<evidence type="ECO:0000313" key="3">
    <source>
        <dbReference type="EMBL" id="RVW35918.1"/>
    </source>
</evidence>
<dbReference type="InterPro" id="IPR008889">
    <property type="entry name" value="VQ"/>
</dbReference>
<gene>
    <name evidence="3" type="ORF">CK203_090588</name>
</gene>
<evidence type="ECO:0000259" key="2">
    <source>
        <dbReference type="Pfam" id="PF05678"/>
    </source>
</evidence>